<evidence type="ECO:0000313" key="9">
    <source>
        <dbReference type="EMBL" id="WMD16400.1"/>
    </source>
</evidence>
<keyword evidence="4" id="KW-1003">Cell membrane</keyword>
<reference evidence="9" key="1">
    <citation type="submission" date="2023-08" db="EMBL/GenBank/DDBJ databases">
        <title>Complete Genome Sequences of butyrate producing Anaerostipes hadrus strains BA1 and GIF7 isolated from the terminal ileum of a healthy lean male.</title>
        <authorList>
            <person name="Low A."/>
            <person name="Sheludchenko M."/>
            <person name="Cheng H.E."/>
            <person name="Koh X.Q."/>
            <person name="Lee J."/>
        </authorList>
    </citation>
    <scope>NUCLEOTIDE SEQUENCE</scope>
    <source>
        <strain evidence="9">BA1</strain>
    </source>
</reference>
<evidence type="ECO:0000256" key="2">
    <source>
        <dbReference type="ARBA" id="ARBA00009261"/>
    </source>
</evidence>
<dbReference type="PROSITE" id="PS00873">
    <property type="entry name" value="NA_ALANINE_SYMP"/>
    <property type="match status" value="1"/>
</dbReference>
<dbReference type="Proteomes" id="UP001243496">
    <property type="component" value="Chromosome"/>
</dbReference>
<gene>
    <name evidence="9" type="ORF">RBI15_13750</name>
</gene>
<dbReference type="AlphaFoldDB" id="A0AAQ3JHU0"/>
<sequence length="189" mass="20658">MNGLLLVIQTISDFLWGTPMTIALIGTGLYLSIKFKFRYITKIKFHFQNTFGKMFKGKGEGEGTVSGFAAACTAMANTIGVGNIGGVATAITMGGPGAIFWMWISALLGMSTKACEIILGQRYRVKYKNSMDEYMCDRSFVMKNALGWKKGAFLLAICCFVLGPWTCCVQTESVVNSLKEGKRFILGCC</sequence>
<organism evidence="9 10">
    <name type="scientific">Anaerostipes hadrus</name>
    <dbReference type="NCBI Taxonomy" id="649756"/>
    <lineage>
        <taxon>Bacteria</taxon>
        <taxon>Bacillati</taxon>
        <taxon>Bacillota</taxon>
        <taxon>Clostridia</taxon>
        <taxon>Lachnospirales</taxon>
        <taxon>Lachnospiraceae</taxon>
        <taxon>Anaerostipes</taxon>
    </lineage>
</organism>
<keyword evidence="3" id="KW-0813">Transport</keyword>
<evidence type="ECO:0000256" key="4">
    <source>
        <dbReference type="ARBA" id="ARBA00022475"/>
    </source>
</evidence>
<evidence type="ECO:0000256" key="3">
    <source>
        <dbReference type="ARBA" id="ARBA00022448"/>
    </source>
</evidence>
<keyword evidence="7 8" id="KW-0472">Membrane</keyword>
<proteinExistence type="inferred from homology"/>
<accession>A0AAQ3JHU0</accession>
<dbReference type="GO" id="GO:0005283">
    <property type="term" value="F:amino acid:sodium symporter activity"/>
    <property type="evidence" value="ECO:0007669"/>
    <property type="project" value="InterPro"/>
</dbReference>
<keyword evidence="5 8" id="KW-0812">Transmembrane</keyword>
<dbReference type="RefSeq" id="WP_242852481.1">
    <property type="nucleotide sequence ID" value="NZ_CAXSPF010000004.1"/>
</dbReference>
<dbReference type="PANTHER" id="PTHR30330">
    <property type="entry name" value="AGSS FAMILY TRANSPORTER, SODIUM-ALANINE"/>
    <property type="match status" value="1"/>
</dbReference>
<comment type="similarity">
    <text evidence="2">Belongs to the alanine or glycine:cation symporter (AGCS) (TC 2.A.25) family.</text>
</comment>
<evidence type="ECO:0000313" key="10">
    <source>
        <dbReference type="Proteomes" id="UP001243496"/>
    </source>
</evidence>
<name>A0AAQ3JHU0_ANAHA</name>
<evidence type="ECO:0000256" key="7">
    <source>
        <dbReference type="ARBA" id="ARBA00023136"/>
    </source>
</evidence>
<evidence type="ECO:0000256" key="1">
    <source>
        <dbReference type="ARBA" id="ARBA00004651"/>
    </source>
</evidence>
<dbReference type="Pfam" id="PF01235">
    <property type="entry name" value="Na_Ala_symp"/>
    <property type="match status" value="1"/>
</dbReference>
<evidence type="ECO:0000256" key="8">
    <source>
        <dbReference type="SAM" id="Phobius"/>
    </source>
</evidence>
<dbReference type="GeneID" id="92742468"/>
<keyword evidence="6 8" id="KW-1133">Transmembrane helix</keyword>
<dbReference type="PANTHER" id="PTHR30330:SF3">
    <property type="entry name" value="TRANSCRIPTIONAL REGULATOR, LRP FAMILY"/>
    <property type="match status" value="1"/>
</dbReference>
<protein>
    <submittedName>
        <fullName evidence="9">Alanine:cation symporter family protein</fullName>
    </submittedName>
</protein>
<evidence type="ECO:0000256" key="5">
    <source>
        <dbReference type="ARBA" id="ARBA00022692"/>
    </source>
</evidence>
<feature type="transmembrane region" description="Helical" evidence="8">
    <location>
        <begin position="14"/>
        <end position="33"/>
    </location>
</feature>
<dbReference type="EMBL" id="CP132968">
    <property type="protein sequence ID" value="WMD16400.1"/>
    <property type="molecule type" value="Genomic_DNA"/>
</dbReference>
<dbReference type="InterPro" id="IPR001463">
    <property type="entry name" value="Na/Ala_symport"/>
</dbReference>
<evidence type="ECO:0000256" key="6">
    <source>
        <dbReference type="ARBA" id="ARBA00022989"/>
    </source>
</evidence>
<comment type="subcellular location">
    <subcellularLocation>
        <location evidence="1">Cell membrane</location>
        <topology evidence="1">Multi-pass membrane protein</topology>
    </subcellularLocation>
</comment>
<dbReference type="GO" id="GO:0005886">
    <property type="term" value="C:plasma membrane"/>
    <property type="evidence" value="ECO:0007669"/>
    <property type="project" value="UniProtKB-SubCell"/>
</dbReference>